<comment type="caution">
    <text evidence="1">The sequence shown here is derived from an EMBL/GenBank/DDBJ whole genome shotgun (WGS) entry which is preliminary data.</text>
</comment>
<keyword evidence="2" id="KW-1185">Reference proteome</keyword>
<sequence length="75" mass="8972">MRRVTEDCAPSKENRLFLSESDLKEDISVSSAIQIKIVKWNQFFMNLSLISNLTDGRPWKTFFKNMKMWRKKMIL</sequence>
<proteinExistence type="predicted"/>
<dbReference type="Proteomes" id="UP000887116">
    <property type="component" value="Unassembled WGS sequence"/>
</dbReference>
<evidence type="ECO:0000313" key="2">
    <source>
        <dbReference type="Proteomes" id="UP000887116"/>
    </source>
</evidence>
<protein>
    <submittedName>
        <fullName evidence="1">Uncharacterized protein</fullName>
    </submittedName>
</protein>
<accession>A0A8X6LL82</accession>
<evidence type="ECO:0000313" key="1">
    <source>
        <dbReference type="EMBL" id="GFR11514.1"/>
    </source>
</evidence>
<reference evidence="1" key="1">
    <citation type="submission" date="2020-07" db="EMBL/GenBank/DDBJ databases">
        <title>Multicomponent nature underlies the extraordinary mechanical properties of spider dragline silk.</title>
        <authorList>
            <person name="Kono N."/>
            <person name="Nakamura H."/>
            <person name="Mori M."/>
            <person name="Yoshida Y."/>
            <person name="Ohtoshi R."/>
            <person name="Malay A.D."/>
            <person name="Moran D.A.P."/>
            <person name="Tomita M."/>
            <person name="Numata K."/>
            <person name="Arakawa K."/>
        </authorList>
    </citation>
    <scope>NUCLEOTIDE SEQUENCE</scope>
</reference>
<dbReference type="AlphaFoldDB" id="A0A8X6LL82"/>
<organism evidence="1 2">
    <name type="scientific">Trichonephila clavata</name>
    <name type="common">Joro spider</name>
    <name type="synonym">Nephila clavata</name>
    <dbReference type="NCBI Taxonomy" id="2740835"/>
    <lineage>
        <taxon>Eukaryota</taxon>
        <taxon>Metazoa</taxon>
        <taxon>Ecdysozoa</taxon>
        <taxon>Arthropoda</taxon>
        <taxon>Chelicerata</taxon>
        <taxon>Arachnida</taxon>
        <taxon>Araneae</taxon>
        <taxon>Araneomorphae</taxon>
        <taxon>Entelegynae</taxon>
        <taxon>Araneoidea</taxon>
        <taxon>Nephilidae</taxon>
        <taxon>Trichonephila</taxon>
    </lineage>
</organism>
<dbReference type="EMBL" id="BMAO01016838">
    <property type="protein sequence ID" value="GFR11514.1"/>
    <property type="molecule type" value="Genomic_DNA"/>
</dbReference>
<name>A0A8X6LL82_TRICU</name>
<gene>
    <name evidence="1" type="ORF">TNCT_437151</name>
</gene>